<dbReference type="Proteomes" id="UP000005222">
    <property type="component" value="Chromosome M"/>
</dbReference>
<evidence type="ECO:0000313" key="3">
    <source>
        <dbReference type="Proteomes" id="UP000005222"/>
    </source>
</evidence>
<dbReference type="eggNOG" id="ENOG502S3TQ">
    <property type="taxonomic scope" value="Eukaryota"/>
</dbReference>
<dbReference type="HOGENOM" id="CLU_1012348_0_0_1"/>
<feature type="compositionally biased region" description="Polar residues" evidence="1">
    <location>
        <begin position="67"/>
        <end position="95"/>
    </location>
</feature>
<reference evidence="2 3" key="1">
    <citation type="journal article" date="2012" name="G3 (Bethesda)">
        <title>Pichia sorbitophila, an interspecies yeast hybrid reveals early steps of genome resolution following polyploidization.</title>
        <authorList>
            <person name="Leh Louis V."/>
            <person name="Despons L."/>
            <person name="Friedrich A."/>
            <person name="Martin T."/>
            <person name="Durrens P."/>
            <person name="Casaregola S."/>
            <person name="Neuveglise C."/>
            <person name="Fairhead C."/>
            <person name="Marck C."/>
            <person name="Cruz J.A."/>
            <person name="Straub M.L."/>
            <person name="Kugler V."/>
            <person name="Sacerdot C."/>
            <person name="Uzunov Z."/>
            <person name="Thierry A."/>
            <person name="Weiss S."/>
            <person name="Bleykasten C."/>
            <person name="De Montigny J."/>
            <person name="Jacques N."/>
            <person name="Jung P."/>
            <person name="Lemaire M."/>
            <person name="Mallet S."/>
            <person name="Morel G."/>
            <person name="Richard G.F."/>
            <person name="Sarkar A."/>
            <person name="Savel G."/>
            <person name="Schacherer J."/>
            <person name="Seret M.L."/>
            <person name="Talla E."/>
            <person name="Samson G."/>
            <person name="Jubin C."/>
            <person name="Poulain J."/>
            <person name="Vacherie B."/>
            <person name="Barbe V."/>
            <person name="Pelletier E."/>
            <person name="Sherman D.J."/>
            <person name="Westhof E."/>
            <person name="Weissenbach J."/>
            <person name="Baret P.V."/>
            <person name="Wincker P."/>
            <person name="Gaillardin C."/>
            <person name="Dujon B."/>
            <person name="Souciet J.L."/>
        </authorList>
    </citation>
    <scope>NUCLEOTIDE SEQUENCE [LARGE SCALE GENOMIC DNA]</scope>
    <source>
        <strain evidence="3">ATCC MYA-4447 / BCRC 22081 / CBS 7064 / NBRC 10061 / NRRL Y-12695</strain>
    </source>
</reference>
<feature type="region of interest" description="Disordered" evidence="1">
    <location>
        <begin position="108"/>
        <end position="139"/>
    </location>
</feature>
<feature type="region of interest" description="Disordered" evidence="1">
    <location>
        <begin position="225"/>
        <end position="253"/>
    </location>
</feature>
<dbReference type="OrthoDB" id="3981113at2759"/>
<protein>
    <submittedName>
        <fullName evidence="2">Piso0_004791 protein</fullName>
    </submittedName>
</protein>
<organism evidence="2 3">
    <name type="scientific">Pichia sorbitophila (strain ATCC MYA-4447 / BCRC 22081 / CBS 7064 / NBRC 10061 / NRRL Y-12695)</name>
    <name type="common">Hybrid yeast</name>
    <dbReference type="NCBI Taxonomy" id="559304"/>
    <lineage>
        <taxon>Eukaryota</taxon>
        <taxon>Fungi</taxon>
        <taxon>Dikarya</taxon>
        <taxon>Ascomycota</taxon>
        <taxon>Saccharomycotina</taxon>
        <taxon>Pichiomycetes</taxon>
        <taxon>Debaryomycetaceae</taxon>
        <taxon>Millerozyma</taxon>
    </lineage>
</organism>
<dbReference type="AlphaFoldDB" id="G8Y3E1"/>
<accession>G8Y3E1</accession>
<feature type="compositionally biased region" description="Polar residues" evidence="1">
    <location>
        <begin position="243"/>
        <end position="253"/>
    </location>
</feature>
<dbReference type="InParanoid" id="G8Y3E1"/>
<name>G8Y3E1_PICSO</name>
<keyword evidence="3" id="KW-1185">Reference proteome</keyword>
<evidence type="ECO:0000313" key="2">
    <source>
        <dbReference type="EMBL" id="CCE85209.1"/>
    </source>
</evidence>
<feature type="region of interest" description="Disordered" evidence="1">
    <location>
        <begin position="40"/>
        <end position="95"/>
    </location>
</feature>
<evidence type="ECO:0000256" key="1">
    <source>
        <dbReference type="SAM" id="MobiDB-lite"/>
    </source>
</evidence>
<gene>
    <name evidence="2" type="primary">Piso0_004791</name>
    <name evidence="2" type="ORF">GNLVRS01_PISO0M01068g</name>
</gene>
<dbReference type="EMBL" id="FO082047">
    <property type="protein sequence ID" value="CCE85209.1"/>
    <property type="molecule type" value="Genomic_DNA"/>
</dbReference>
<feature type="compositionally biased region" description="Low complexity" evidence="1">
    <location>
        <begin position="47"/>
        <end position="59"/>
    </location>
</feature>
<sequence>MSHPEASIKSIYSGKLNLASADIPDISDYVTSGTKERTFRDNEDLVSFSSRESSSSVGSKRIKSHSVMTPPQDTPRSLSYSNLSDASLGSEPYQNGLSFQNINQIRTQQESDNSVESNVGTNGQEPFTRPKSATSTTSCLSTTATKDGIEGKKVRKQGLPYLLKNNVGSFPKNADPTTFQFAQEGFESPSKSLKSAMNINAVCSPSDSPLNHFYGQELSAVSQSSFRSTAAEMNGETGDDRNLQFQRATATQPPVSLNEKINLISIENVKPDDPK</sequence>
<feature type="compositionally biased region" description="Polar residues" evidence="1">
    <location>
        <begin position="108"/>
        <end position="125"/>
    </location>
</feature>
<proteinExistence type="predicted"/>